<evidence type="ECO:0000259" key="2">
    <source>
        <dbReference type="Pfam" id="PF01551"/>
    </source>
</evidence>
<name>A0A2S9Y2P5_9BACT</name>
<dbReference type="PANTHER" id="PTHR21666">
    <property type="entry name" value="PEPTIDASE-RELATED"/>
    <property type="match status" value="1"/>
</dbReference>
<dbReference type="SUPFAM" id="SSF51261">
    <property type="entry name" value="Duplicated hybrid motif"/>
    <property type="match status" value="1"/>
</dbReference>
<dbReference type="Gene3D" id="2.70.70.10">
    <property type="entry name" value="Glucose Permease (Domain IIA)"/>
    <property type="match status" value="1"/>
</dbReference>
<comment type="caution">
    <text evidence="3">The sequence shown here is derived from an EMBL/GenBank/DDBJ whole genome shotgun (WGS) entry which is preliminary data.</text>
</comment>
<dbReference type="PANTHER" id="PTHR21666:SF289">
    <property type="entry name" value="L-ALA--D-GLU ENDOPEPTIDASE"/>
    <property type="match status" value="1"/>
</dbReference>
<dbReference type="EMBL" id="PVNL01000121">
    <property type="protein sequence ID" value="PRP99356.1"/>
    <property type="molecule type" value="Genomic_DNA"/>
</dbReference>
<keyword evidence="1" id="KW-0732">Signal</keyword>
<dbReference type="GO" id="GO:0004222">
    <property type="term" value="F:metalloendopeptidase activity"/>
    <property type="evidence" value="ECO:0007669"/>
    <property type="project" value="TreeGrafter"/>
</dbReference>
<evidence type="ECO:0000313" key="4">
    <source>
        <dbReference type="Proteomes" id="UP000238823"/>
    </source>
</evidence>
<dbReference type="EC" id="3.4.24.-" evidence="3"/>
<evidence type="ECO:0000313" key="3">
    <source>
        <dbReference type="EMBL" id="PRP99356.1"/>
    </source>
</evidence>
<proteinExistence type="predicted"/>
<dbReference type="AlphaFoldDB" id="A0A2S9Y2P5"/>
<evidence type="ECO:0000256" key="1">
    <source>
        <dbReference type="ARBA" id="ARBA00022729"/>
    </source>
</evidence>
<dbReference type="CDD" id="cd12797">
    <property type="entry name" value="M23_peptidase"/>
    <property type="match status" value="1"/>
</dbReference>
<gene>
    <name evidence="3" type="primary">mepM_2</name>
    <name evidence="3" type="ORF">ENSA7_63980</name>
</gene>
<dbReference type="InterPro" id="IPR011055">
    <property type="entry name" value="Dup_hybrid_motif"/>
</dbReference>
<keyword evidence="3" id="KW-0378">Hydrolase</keyword>
<dbReference type="InterPro" id="IPR016047">
    <property type="entry name" value="M23ase_b-sheet_dom"/>
</dbReference>
<accession>A0A2S9Y2P5</accession>
<dbReference type="RefSeq" id="WP_181234312.1">
    <property type="nucleotide sequence ID" value="NZ_PVNL01000121.1"/>
</dbReference>
<dbReference type="InterPro" id="IPR050570">
    <property type="entry name" value="Cell_wall_metabolism_enzyme"/>
</dbReference>
<sequence>MRLARLTTLTLALGSTTCGGAGGDIVWPISGKARLDADRIGAPFGPRDQSGKYDFHAGTDFPVPEGTKIRAIKAGEIEKVVEWDGTTGPGNWVLIDHGGGEKSAYLHMSKTSVKAGQFVEAGATLGRSGSAGSSSPHLHLNYMVGVQGNGADESLARNVLELLPHAEMPPLEVEFGDAAVALVVPIQVMTIQTITVEGEGESRTLDYAEVVGKGNPARDYRSQSGLTIGVDDGDDGRFRLELEIDAPSFTPTQVIVVDIDGETSVFERSS</sequence>
<reference evidence="3 4" key="1">
    <citation type="submission" date="2018-03" db="EMBL/GenBank/DDBJ databases">
        <title>Draft Genome Sequences of the Obligatory Marine Myxobacteria Enhygromyxa salina SWB007.</title>
        <authorList>
            <person name="Poehlein A."/>
            <person name="Moghaddam J.A."/>
            <person name="Harms H."/>
            <person name="Alanjari M."/>
            <person name="Koenig G.M."/>
            <person name="Daniel R."/>
            <person name="Schaeberle T.F."/>
        </authorList>
    </citation>
    <scope>NUCLEOTIDE SEQUENCE [LARGE SCALE GENOMIC DNA]</scope>
    <source>
        <strain evidence="3 4">SWB007</strain>
    </source>
</reference>
<organism evidence="3 4">
    <name type="scientific">Enhygromyxa salina</name>
    <dbReference type="NCBI Taxonomy" id="215803"/>
    <lineage>
        <taxon>Bacteria</taxon>
        <taxon>Pseudomonadati</taxon>
        <taxon>Myxococcota</taxon>
        <taxon>Polyangia</taxon>
        <taxon>Nannocystales</taxon>
        <taxon>Nannocystaceae</taxon>
        <taxon>Enhygromyxa</taxon>
    </lineage>
</organism>
<dbReference type="Pfam" id="PF01551">
    <property type="entry name" value="Peptidase_M23"/>
    <property type="match status" value="1"/>
</dbReference>
<dbReference type="Proteomes" id="UP000238823">
    <property type="component" value="Unassembled WGS sequence"/>
</dbReference>
<protein>
    <submittedName>
        <fullName evidence="3">Murein DD-endopeptidase MepM</fullName>
        <ecNumber evidence="3">3.4.24.-</ecNumber>
    </submittedName>
</protein>
<feature type="domain" description="M23ase beta-sheet core" evidence="2">
    <location>
        <begin position="55"/>
        <end position="143"/>
    </location>
</feature>